<evidence type="ECO:0008006" key="4">
    <source>
        <dbReference type="Google" id="ProtNLM"/>
    </source>
</evidence>
<evidence type="ECO:0000313" key="2">
    <source>
        <dbReference type="EMBL" id="CAH2047988.1"/>
    </source>
</evidence>
<proteinExistence type="predicted"/>
<sequence length="303" mass="34715">MNKYSDFTDLNIGSSNLTLIVRGTLIESNMHSSIAEKHKKVMEGQIYEVSQFQVRQNNRRYKLTPHKYIIQVTRETTIVVVDKKMPQIPINNFWIKKYKELLLLTGTKSELPDVIGKIRIIQGTDLRNSQYNTKILVGLQLSRNTIVRLIIWDDQASKFRETLGIKDRKHSTMLVTSVNPNKYQATSVLFDPDVIKLLGRSANDVLNENIQVGGDATNTNIPECLKKIIGRTCKFQIKITSFNFETSRQTITVSRIVEDNVDLKTKPVEDNLNRDNDEGKIEATSPDDQVVFNGEIKNKRPRH</sequence>
<feature type="compositionally biased region" description="Basic and acidic residues" evidence="1">
    <location>
        <begin position="267"/>
        <end position="281"/>
    </location>
</feature>
<dbReference type="InterPro" id="IPR012340">
    <property type="entry name" value="NA-bd_OB-fold"/>
</dbReference>
<dbReference type="AlphaFoldDB" id="A0AAU9RRG7"/>
<gene>
    <name evidence="2" type="ORF">TAV2_LOCUS6941</name>
</gene>
<organism evidence="2 3">
    <name type="scientific">Thlaspi arvense</name>
    <name type="common">Field penny-cress</name>
    <dbReference type="NCBI Taxonomy" id="13288"/>
    <lineage>
        <taxon>Eukaryota</taxon>
        <taxon>Viridiplantae</taxon>
        <taxon>Streptophyta</taxon>
        <taxon>Embryophyta</taxon>
        <taxon>Tracheophyta</taxon>
        <taxon>Spermatophyta</taxon>
        <taxon>Magnoliopsida</taxon>
        <taxon>eudicotyledons</taxon>
        <taxon>Gunneridae</taxon>
        <taxon>Pentapetalae</taxon>
        <taxon>rosids</taxon>
        <taxon>malvids</taxon>
        <taxon>Brassicales</taxon>
        <taxon>Brassicaceae</taxon>
        <taxon>Thlaspideae</taxon>
        <taxon>Thlaspi</taxon>
    </lineage>
</organism>
<accession>A0AAU9RRG7</accession>
<dbReference type="Proteomes" id="UP000836841">
    <property type="component" value="Chromosome 2"/>
</dbReference>
<dbReference type="EMBL" id="OU466858">
    <property type="protein sequence ID" value="CAH2047988.1"/>
    <property type="molecule type" value="Genomic_DNA"/>
</dbReference>
<reference evidence="2 3" key="1">
    <citation type="submission" date="2022-03" db="EMBL/GenBank/DDBJ databases">
        <authorList>
            <person name="Nunn A."/>
            <person name="Chopra R."/>
            <person name="Nunn A."/>
            <person name="Contreras Garrido A."/>
        </authorList>
    </citation>
    <scope>NUCLEOTIDE SEQUENCE [LARGE SCALE GENOMIC DNA]</scope>
</reference>
<evidence type="ECO:0000313" key="3">
    <source>
        <dbReference type="Proteomes" id="UP000836841"/>
    </source>
</evidence>
<name>A0AAU9RRG7_THLAR</name>
<evidence type="ECO:0000256" key="1">
    <source>
        <dbReference type="SAM" id="MobiDB-lite"/>
    </source>
</evidence>
<dbReference type="PANTHER" id="PTHR47165">
    <property type="entry name" value="OS03G0429900 PROTEIN"/>
    <property type="match status" value="1"/>
</dbReference>
<dbReference type="Gene3D" id="2.40.50.140">
    <property type="entry name" value="Nucleic acid-binding proteins"/>
    <property type="match status" value="2"/>
</dbReference>
<keyword evidence="3" id="KW-1185">Reference proteome</keyword>
<dbReference type="PANTHER" id="PTHR47165:SF4">
    <property type="entry name" value="OS03G0429900 PROTEIN"/>
    <property type="match status" value="1"/>
</dbReference>
<feature type="region of interest" description="Disordered" evidence="1">
    <location>
        <begin position="267"/>
        <end position="303"/>
    </location>
</feature>
<protein>
    <recommendedName>
        <fullName evidence="4">DUF223 domain-containing protein</fullName>
    </recommendedName>
</protein>